<evidence type="ECO:0000313" key="3">
    <source>
        <dbReference type="Proteomes" id="UP000050836"/>
    </source>
</evidence>
<keyword evidence="1" id="KW-0812">Transmembrane</keyword>
<dbReference type="AlphaFoldDB" id="A0A0Q9ZX33"/>
<dbReference type="RefSeq" id="WP_057506633.1">
    <property type="nucleotide sequence ID" value="NZ_LLXS01000075.1"/>
</dbReference>
<accession>A0A0Q9ZX33</accession>
<keyword evidence="1" id="KW-1133">Transmembrane helix</keyword>
<name>A0A0Q9ZX33_9GAMM</name>
<feature type="transmembrane region" description="Helical" evidence="1">
    <location>
        <begin position="39"/>
        <end position="62"/>
    </location>
</feature>
<proteinExistence type="predicted"/>
<keyword evidence="1" id="KW-0472">Membrane</keyword>
<dbReference type="EMBL" id="LLXS01000075">
    <property type="protein sequence ID" value="KRG37420.1"/>
    <property type="molecule type" value="Genomic_DNA"/>
</dbReference>
<reference evidence="2 3" key="1">
    <citation type="submission" date="2015-10" db="EMBL/GenBank/DDBJ databases">
        <title>Genome sequencing and analysis of members of genus Stenotrophomonas.</title>
        <authorList>
            <person name="Patil P.P."/>
            <person name="Midha S."/>
            <person name="Patil P.B."/>
        </authorList>
    </citation>
    <scope>NUCLEOTIDE SEQUENCE [LARGE SCALE GENOMIC DNA]</scope>
    <source>
        <strain evidence="2 3">JCM 9942</strain>
    </source>
</reference>
<gene>
    <name evidence="2" type="ORF">ARC78_16045</name>
</gene>
<feature type="transmembrane region" description="Helical" evidence="1">
    <location>
        <begin position="74"/>
        <end position="93"/>
    </location>
</feature>
<protein>
    <submittedName>
        <fullName evidence="2">Uncharacterized protein</fullName>
    </submittedName>
</protein>
<evidence type="ECO:0000256" key="1">
    <source>
        <dbReference type="SAM" id="Phobius"/>
    </source>
</evidence>
<sequence length="232" mass="25059">MTRYKAAALHSLLSLALIGLIAAVVVPLWHPWGIYRISGVLPLLAILAGVQFATGPLLTLITYKPGKKTLRLDLAVIGVLQLGFLGVGLYTLWQSRPVFVVASDMRLAVVLANEVEAVDLTRASRPEWTHLSSRGPQLVGLKPGAQRTDHTSVLAAFLDTGMDREQKPVWYVPYAKIAPRLSITATPSTTNGQPADSSTSPRFVSLPIVARHGTGRMVLNAATHLPQKVVTY</sequence>
<keyword evidence="3" id="KW-1185">Reference proteome</keyword>
<comment type="caution">
    <text evidence="2">The sequence shown here is derived from an EMBL/GenBank/DDBJ whole genome shotgun (WGS) entry which is preliminary data.</text>
</comment>
<organism evidence="2 3">
    <name type="scientific">Stenotrophomonas pictorum JCM 9942</name>
    <dbReference type="NCBI Taxonomy" id="1236960"/>
    <lineage>
        <taxon>Bacteria</taxon>
        <taxon>Pseudomonadati</taxon>
        <taxon>Pseudomonadota</taxon>
        <taxon>Gammaproteobacteria</taxon>
        <taxon>Lysobacterales</taxon>
        <taxon>Lysobacteraceae</taxon>
        <taxon>Stenotrophomonas</taxon>
    </lineage>
</organism>
<evidence type="ECO:0000313" key="2">
    <source>
        <dbReference type="EMBL" id="KRG37420.1"/>
    </source>
</evidence>
<dbReference type="Proteomes" id="UP000050836">
    <property type="component" value="Unassembled WGS sequence"/>
</dbReference>